<evidence type="ECO:0000256" key="3">
    <source>
        <dbReference type="ARBA" id="ARBA00005119"/>
    </source>
</evidence>
<keyword evidence="15 19" id="KW-0472">Membrane</keyword>
<evidence type="ECO:0000256" key="16">
    <source>
        <dbReference type="ARBA" id="ARBA00023209"/>
    </source>
</evidence>
<dbReference type="EC" id="2.7.7.41" evidence="6 18"/>
<evidence type="ECO:0000256" key="8">
    <source>
        <dbReference type="ARBA" id="ARBA00022475"/>
    </source>
</evidence>
<dbReference type="Proteomes" id="UP000028926">
    <property type="component" value="Chromosome"/>
</dbReference>
<reference evidence="20 21" key="1">
    <citation type="submission" date="2014-07" db="EMBL/GenBank/DDBJ databases">
        <title>Comparative genomic insights into amoeba endosymbionts belonging to the families of Holosporaceae and Candidatus Midichloriaceae within Rickettsiales.</title>
        <authorList>
            <person name="Wang Z."/>
            <person name="Wu M."/>
        </authorList>
    </citation>
    <scope>NUCLEOTIDE SEQUENCE [LARGE SCALE GENOMIC DNA]</scope>
    <source>
        <strain evidence="20">PRA3</strain>
    </source>
</reference>
<feature type="transmembrane region" description="Helical" evidence="19">
    <location>
        <begin position="247"/>
        <end position="264"/>
    </location>
</feature>
<dbReference type="Pfam" id="PF01148">
    <property type="entry name" value="CTP_transf_1"/>
    <property type="match status" value="1"/>
</dbReference>
<keyword evidence="9" id="KW-0444">Lipid biosynthesis</keyword>
<evidence type="ECO:0000256" key="19">
    <source>
        <dbReference type="SAM" id="Phobius"/>
    </source>
</evidence>
<evidence type="ECO:0000256" key="13">
    <source>
        <dbReference type="ARBA" id="ARBA00022989"/>
    </source>
</evidence>
<name>A0A077AUB0_9PROT</name>
<comment type="pathway">
    <text evidence="4">Lipid metabolism.</text>
</comment>
<keyword evidence="12 18" id="KW-0548">Nucleotidyltransferase</keyword>
<dbReference type="GO" id="GO:0004605">
    <property type="term" value="F:phosphatidate cytidylyltransferase activity"/>
    <property type="evidence" value="ECO:0007669"/>
    <property type="project" value="UniProtKB-EC"/>
</dbReference>
<evidence type="ECO:0000256" key="2">
    <source>
        <dbReference type="ARBA" id="ARBA00004651"/>
    </source>
</evidence>
<evidence type="ECO:0000256" key="17">
    <source>
        <dbReference type="ARBA" id="ARBA00023264"/>
    </source>
</evidence>
<keyword evidence="16" id="KW-0594">Phospholipid biosynthesis</keyword>
<dbReference type="GO" id="GO:0016024">
    <property type="term" value="P:CDP-diacylglycerol biosynthetic process"/>
    <property type="evidence" value="ECO:0007669"/>
    <property type="project" value="UniProtKB-UniPathway"/>
</dbReference>
<feature type="transmembrane region" description="Helical" evidence="19">
    <location>
        <begin position="174"/>
        <end position="193"/>
    </location>
</feature>
<comment type="pathway">
    <text evidence="3 18">Phospholipid metabolism; CDP-diacylglycerol biosynthesis; CDP-diacylglycerol from sn-glycerol 3-phosphate: step 3/3.</text>
</comment>
<keyword evidence="8" id="KW-1003">Cell membrane</keyword>
<organism evidence="20 21">
    <name type="scientific">Candidatus Odyssella acanthamoebae</name>
    <dbReference type="NCBI Taxonomy" id="91604"/>
    <lineage>
        <taxon>Bacteria</taxon>
        <taxon>Pseudomonadati</taxon>
        <taxon>Pseudomonadota</taxon>
        <taxon>Alphaproteobacteria</taxon>
        <taxon>Holosporales</taxon>
        <taxon>Candidatus Paracaedibacteraceae</taxon>
        <taxon>Candidatus Odyssella</taxon>
    </lineage>
</organism>
<dbReference type="PANTHER" id="PTHR46382:SF1">
    <property type="entry name" value="PHOSPHATIDATE CYTIDYLYLTRANSFERASE"/>
    <property type="match status" value="1"/>
</dbReference>
<keyword evidence="21" id="KW-1185">Reference proteome</keyword>
<protein>
    <recommendedName>
        <fullName evidence="7 18">Phosphatidate cytidylyltransferase</fullName>
        <ecNumber evidence="6 18">2.7.7.41</ecNumber>
    </recommendedName>
</protein>
<evidence type="ECO:0000256" key="18">
    <source>
        <dbReference type="RuleBase" id="RU003938"/>
    </source>
</evidence>
<sequence length="265" mass="29786">MAFSNLSSLQQRILTALIVLPICIAAVYYGYPYFDILASFILFAMMREWSKMVLDQTYHPMGYILAALMLSFIYTDVTYKKYVQYSLILFAGSFPIHILMKKRLFDYFVFVIGTLYISWSVYILIQLVHEGLTRFFIWILLIIWASDTGAYFTGRFIGGPKLAPTISPNKTWSGFIGGCGVATLVGVLVGPYLQDFYRTPFSMAIVACSLSLVSHMGDLLESLLKRYYDVKDTGTLLPGHGGLLDRLDSLLLVSFAAGLLLIIGY</sequence>
<evidence type="ECO:0000256" key="7">
    <source>
        <dbReference type="ARBA" id="ARBA00019373"/>
    </source>
</evidence>
<keyword evidence="11 18" id="KW-0812">Transmembrane</keyword>
<dbReference type="InterPro" id="IPR000374">
    <property type="entry name" value="PC_trans"/>
</dbReference>
<evidence type="ECO:0000256" key="6">
    <source>
        <dbReference type="ARBA" id="ARBA00012487"/>
    </source>
</evidence>
<evidence type="ECO:0000256" key="11">
    <source>
        <dbReference type="ARBA" id="ARBA00022692"/>
    </source>
</evidence>
<dbReference type="STRING" id="91604.ID47_03040"/>
<feature type="transmembrane region" description="Helical" evidence="19">
    <location>
        <begin position="13"/>
        <end position="46"/>
    </location>
</feature>
<comment type="catalytic activity">
    <reaction evidence="1 18">
        <text>a 1,2-diacyl-sn-glycero-3-phosphate + CTP + H(+) = a CDP-1,2-diacyl-sn-glycerol + diphosphate</text>
        <dbReference type="Rhea" id="RHEA:16229"/>
        <dbReference type="ChEBI" id="CHEBI:15378"/>
        <dbReference type="ChEBI" id="CHEBI:33019"/>
        <dbReference type="ChEBI" id="CHEBI:37563"/>
        <dbReference type="ChEBI" id="CHEBI:58332"/>
        <dbReference type="ChEBI" id="CHEBI:58608"/>
        <dbReference type="EC" id="2.7.7.41"/>
    </reaction>
</comment>
<evidence type="ECO:0000256" key="4">
    <source>
        <dbReference type="ARBA" id="ARBA00005189"/>
    </source>
</evidence>
<accession>A0A077AUB0</accession>
<comment type="similarity">
    <text evidence="5 18">Belongs to the CDS family.</text>
</comment>
<evidence type="ECO:0000313" key="20">
    <source>
        <dbReference type="EMBL" id="AIK95931.1"/>
    </source>
</evidence>
<dbReference type="PROSITE" id="PS01315">
    <property type="entry name" value="CDS"/>
    <property type="match status" value="1"/>
</dbReference>
<feature type="transmembrane region" description="Helical" evidence="19">
    <location>
        <begin position="135"/>
        <end position="153"/>
    </location>
</feature>
<keyword evidence="14" id="KW-0443">Lipid metabolism</keyword>
<keyword evidence="17" id="KW-1208">Phospholipid metabolism</keyword>
<evidence type="ECO:0000256" key="5">
    <source>
        <dbReference type="ARBA" id="ARBA00010185"/>
    </source>
</evidence>
<dbReference type="KEGG" id="paca:ID47_03040"/>
<feature type="transmembrane region" description="Helical" evidence="19">
    <location>
        <begin position="107"/>
        <end position="129"/>
    </location>
</feature>
<feature type="transmembrane region" description="Helical" evidence="19">
    <location>
        <begin position="58"/>
        <end position="76"/>
    </location>
</feature>
<keyword evidence="13 19" id="KW-1133">Transmembrane helix</keyword>
<proteinExistence type="inferred from homology"/>
<dbReference type="HOGENOM" id="CLU_037294_1_1_5"/>
<evidence type="ECO:0000256" key="10">
    <source>
        <dbReference type="ARBA" id="ARBA00022679"/>
    </source>
</evidence>
<dbReference type="EMBL" id="CP008941">
    <property type="protein sequence ID" value="AIK95931.1"/>
    <property type="molecule type" value="Genomic_DNA"/>
</dbReference>
<gene>
    <name evidence="20" type="ORF">ID47_03040</name>
</gene>
<comment type="subcellular location">
    <subcellularLocation>
        <location evidence="2">Cell membrane</location>
        <topology evidence="2">Multi-pass membrane protein</topology>
    </subcellularLocation>
</comment>
<evidence type="ECO:0000256" key="14">
    <source>
        <dbReference type="ARBA" id="ARBA00023098"/>
    </source>
</evidence>
<evidence type="ECO:0000256" key="9">
    <source>
        <dbReference type="ARBA" id="ARBA00022516"/>
    </source>
</evidence>
<dbReference type="eggNOG" id="COG4589">
    <property type="taxonomic scope" value="Bacteria"/>
</dbReference>
<dbReference type="GO" id="GO:0005886">
    <property type="term" value="C:plasma membrane"/>
    <property type="evidence" value="ECO:0007669"/>
    <property type="project" value="UniProtKB-SubCell"/>
</dbReference>
<dbReference type="UniPathway" id="UPA00557">
    <property type="reaction ID" value="UER00614"/>
</dbReference>
<evidence type="ECO:0000256" key="12">
    <source>
        <dbReference type="ARBA" id="ARBA00022695"/>
    </source>
</evidence>
<evidence type="ECO:0000256" key="15">
    <source>
        <dbReference type="ARBA" id="ARBA00023136"/>
    </source>
</evidence>
<evidence type="ECO:0000256" key="1">
    <source>
        <dbReference type="ARBA" id="ARBA00001698"/>
    </source>
</evidence>
<dbReference type="AlphaFoldDB" id="A0A077AUB0"/>
<dbReference type="PANTHER" id="PTHR46382">
    <property type="entry name" value="PHOSPHATIDATE CYTIDYLYLTRANSFERASE"/>
    <property type="match status" value="1"/>
</dbReference>
<evidence type="ECO:0000313" key="21">
    <source>
        <dbReference type="Proteomes" id="UP000028926"/>
    </source>
</evidence>
<keyword evidence="10 18" id="KW-0808">Transferase</keyword>